<dbReference type="RefSeq" id="WP_107141484.1">
    <property type="nucleotide sequence ID" value="NZ_CP028324.1"/>
</dbReference>
<dbReference type="NCBIfam" id="NF033547">
    <property type="entry name" value="transpos_IS1595"/>
    <property type="match status" value="1"/>
</dbReference>
<dbReference type="AlphaFoldDB" id="A0A2R4C919"/>
<evidence type="ECO:0000313" key="2">
    <source>
        <dbReference type="EMBL" id="AVR96134.1"/>
    </source>
</evidence>
<protein>
    <submittedName>
        <fullName evidence="2">IS1595 family transposase</fullName>
    </submittedName>
</protein>
<sequence length="324" mass="35577">MGAREFQAIMQALGQRQLTCDEVAALQAVLTSATHGGDCFALIEAAAGRPPCPRCTCPRCHRSGAANGLQRYRCTACGRTFNALTGTPLARLRLRDKWLAYLTCLLESTTVRAAAGRVAVAPSTSFRWRHRFIAGVRRERRPTLSHIVEADETYLLESQKGSRHLTRPARKRGGKASRRGVSKAFDCILIARDRNRVTHDFVTGRGPVSAAQLRAHLLPVLAPDILLISDAAKAYQAFAQAAGLTHEVVNVRAGIRARGAIHIQNVNGWHSRFKGWLHRFHGVASRYLANYTGWQRVLDAGSPATPSDWLRIGVAPGRYSPDCQ</sequence>
<dbReference type="KEGG" id="masz:C9I28_10705"/>
<dbReference type="InterPro" id="IPR024445">
    <property type="entry name" value="Tnp_ISXO2-like"/>
</dbReference>
<gene>
    <name evidence="2" type="ORF">C9I28_10705</name>
</gene>
<dbReference type="PANTHER" id="PTHR33293:SF1">
    <property type="entry name" value="INSERTION ELEMENT IS1 1 PROTEIN INSB-RELATED"/>
    <property type="match status" value="1"/>
</dbReference>
<dbReference type="OrthoDB" id="8964415at2"/>
<dbReference type="Proteomes" id="UP000240505">
    <property type="component" value="Chromosome"/>
</dbReference>
<dbReference type="SMART" id="SM01126">
    <property type="entry name" value="DDE_Tnp_IS1595"/>
    <property type="match status" value="1"/>
</dbReference>
<reference evidence="2 3" key="1">
    <citation type="submission" date="2018-03" db="EMBL/GenBank/DDBJ databases">
        <title>Massilia armeniaca sp. nov., isolated from desert soil.</title>
        <authorList>
            <person name="Huang H."/>
            <person name="Ren M."/>
        </authorList>
    </citation>
    <scope>NUCLEOTIDE SEQUENCE [LARGE SCALE GENOMIC DNA]</scope>
    <source>
        <strain evidence="2 3">ZMN-3</strain>
    </source>
</reference>
<name>A0A2R4C919_9BURK</name>
<feature type="domain" description="ISXO2-like transposase" evidence="1">
    <location>
        <begin position="143"/>
        <end position="296"/>
    </location>
</feature>
<dbReference type="PANTHER" id="PTHR33293">
    <property type="entry name" value="INSERTION ELEMENT IS1 1 PROTEIN INSB-RELATED"/>
    <property type="match status" value="1"/>
</dbReference>
<organism evidence="2 3">
    <name type="scientific">Pseudoduganella armeniaca</name>
    <dbReference type="NCBI Taxonomy" id="2072590"/>
    <lineage>
        <taxon>Bacteria</taxon>
        <taxon>Pseudomonadati</taxon>
        <taxon>Pseudomonadota</taxon>
        <taxon>Betaproteobacteria</taxon>
        <taxon>Burkholderiales</taxon>
        <taxon>Oxalobacteraceae</taxon>
        <taxon>Telluria group</taxon>
        <taxon>Pseudoduganella</taxon>
    </lineage>
</organism>
<dbReference type="InterPro" id="IPR051354">
    <property type="entry name" value="Transposase_27_IS1"/>
</dbReference>
<accession>A0A2R4C919</accession>
<proteinExistence type="predicted"/>
<dbReference type="EMBL" id="CP028324">
    <property type="protein sequence ID" value="AVR96134.1"/>
    <property type="molecule type" value="Genomic_DNA"/>
</dbReference>
<dbReference type="Pfam" id="PF12762">
    <property type="entry name" value="DDE_Tnp_IS1595"/>
    <property type="match status" value="1"/>
</dbReference>
<evidence type="ECO:0000313" key="3">
    <source>
        <dbReference type="Proteomes" id="UP000240505"/>
    </source>
</evidence>
<keyword evidence="3" id="KW-1185">Reference proteome</keyword>
<evidence type="ECO:0000259" key="1">
    <source>
        <dbReference type="SMART" id="SM01126"/>
    </source>
</evidence>